<sequence length="288" mass="32021">MRRILAAFSVCAVLASCAAEPARDAAPLGVGRWHAEPSPTATPTRPVSPARAPDRVPPPQGRDAAVRSPLYAVPKVPRTSCRLPVVRAGSLASMRRYGNAFSACLDRVWAREFKAARTYFTPPRRVFVPRRVKDRECGTMPSRGADGTYCPESRAYYVLLERDDLSPDGTALVADLVAHEYAHHVQHMVNILDWEAEAAYGAKRAVQDVLSRRLELQATCLGGVALHLLREALPPWSRFQESYQGTLEARWVRDHGRSDTQSRWLERGFRSGRPKACDTWTVPVHAVT</sequence>
<evidence type="ECO:0000256" key="2">
    <source>
        <dbReference type="ARBA" id="ARBA00022692"/>
    </source>
</evidence>
<dbReference type="RefSeq" id="WP_184885750.1">
    <property type="nucleotide sequence ID" value="NZ_BOOV01000019.1"/>
</dbReference>
<evidence type="ECO:0000313" key="7">
    <source>
        <dbReference type="EMBL" id="MBB4704610.1"/>
    </source>
</evidence>
<proteinExistence type="predicted"/>
<name>A0A7W7DD24_9ACTN</name>
<dbReference type="GO" id="GO:0016020">
    <property type="term" value="C:membrane"/>
    <property type="evidence" value="ECO:0007669"/>
    <property type="project" value="UniProtKB-SubCell"/>
</dbReference>
<dbReference type="Pfam" id="PF04228">
    <property type="entry name" value="Zn_peptidase"/>
    <property type="match status" value="1"/>
</dbReference>
<gene>
    <name evidence="7" type="ORF">BJ982_006154</name>
</gene>
<evidence type="ECO:0000256" key="6">
    <source>
        <dbReference type="SAM" id="SignalP"/>
    </source>
</evidence>
<evidence type="ECO:0000256" key="1">
    <source>
        <dbReference type="ARBA" id="ARBA00004167"/>
    </source>
</evidence>
<dbReference type="PROSITE" id="PS51257">
    <property type="entry name" value="PROKAR_LIPOPROTEIN"/>
    <property type="match status" value="1"/>
</dbReference>
<feature type="region of interest" description="Disordered" evidence="5">
    <location>
        <begin position="30"/>
        <end position="64"/>
    </location>
</feature>
<keyword evidence="2" id="KW-0812">Transmembrane</keyword>
<dbReference type="PANTHER" id="PTHR30168">
    <property type="entry name" value="PUTATIVE MEMBRANE PROTEIN YPFJ"/>
    <property type="match status" value="1"/>
</dbReference>
<keyword evidence="4" id="KW-0472">Membrane</keyword>
<keyword evidence="7" id="KW-0378">Hydrolase</keyword>
<keyword evidence="7" id="KW-0482">Metalloprotease</keyword>
<evidence type="ECO:0000313" key="8">
    <source>
        <dbReference type="Proteomes" id="UP000542210"/>
    </source>
</evidence>
<dbReference type="GO" id="GO:0006508">
    <property type="term" value="P:proteolysis"/>
    <property type="evidence" value="ECO:0007669"/>
    <property type="project" value="UniProtKB-KW"/>
</dbReference>
<keyword evidence="8" id="KW-1185">Reference proteome</keyword>
<reference evidence="7 8" key="1">
    <citation type="submission" date="2020-08" db="EMBL/GenBank/DDBJ databases">
        <title>Sequencing the genomes of 1000 actinobacteria strains.</title>
        <authorList>
            <person name="Klenk H.-P."/>
        </authorList>
    </citation>
    <scope>NUCLEOTIDE SEQUENCE [LARGE SCALE GENOMIC DNA]</scope>
    <source>
        <strain evidence="7 8">DSM 45784</strain>
    </source>
</reference>
<dbReference type="AlphaFoldDB" id="A0A7W7DD24"/>
<organism evidence="7 8">
    <name type="scientific">Sphaerisporangium siamense</name>
    <dbReference type="NCBI Taxonomy" id="795645"/>
    <lineage>
        <taxon>Bacteria</taxon>
        <taxon>Bacillati</taxon>
        <taxon>Actinomycetota</taxon>
        <taxon>Actinomycetes</taxon>
        <taxon>Streptosporangiales</taxon>
        <taxon>Streptosporangiaceae</taxon>
        <taxon>Sphaerisporangium</taxon>
    </lineage>
</organism>
<feature type="signal peptide" evidence="6">
    <location>
        <begin position="1"/>
        <end position="18"/>
    </location>
</feature>
<keyword evidence="7" id="KW-0645">Protease</keyword>
<keyword evidence="6" id="KW-0732">Signal</keyword>
<dbReference type="EMBL" id="JACHND010000001">
    <property type="protein sequence ID" value="MBB4704610.1"/>
    <property type="molecule type" value="Genomic_DNA"/>
</dbReference>
<evidence type="ECO:0000256" key="4">
    <source>
        <dbReference type="ARBA" id="ARBA00023136"/>
    </source>
</evidence>
<dbReference type="GO" id="GO:0008237">
    <property type="term" value="F:metallopeptidase activity"/>
    <property type="evidence" value="ECO:0007669"/>
    <property type="project" value="UniProtKB-KW"/>
</dbReference>
<comment type="caution">
    <text evidence="7">The sequence shown here is derived from an EMBL/GenBank/DDBJ whole genome shotgun (WGS) entry which is preliminary data.</text>
</comment>
<comment type="subcellular location">
    <subcellularLocation>
        <location evidence="1">Membrane</location>
        <topology evidence="1">Single-pass membrane protein</topology>
    </subcellularLocation>
</comment>
<feature type="chain" id="PRO_5038950159" evidence="6">
    <location>
        <begin position="19"/>
        <end position="288"/>
    </location>
</feature>
<protein>
    <submittedName>
        <fullName evidence="7">Putative metalloprotease</fullName>
    </submittedName>
</protein>
<keyword evidence="3" id="KW-1133">Transmembrane helix</keyword>
<evidence type="ECO:0000256" key="5">
    <source>
        <dbReference type="SAM" id="MobiDB-lite"/>
    </source>
</evidence>
<dbReference type="PANTHER" id="PTHR30168:SF0">
    <property type="entry name" value="INNER MEMBRANE PROTEIN"/>
    <property type="match status" value="1"/>
</dbReference>
<dbReference type="InterPro" id="IPR007343">
    <property type="entry name" value="Uncharacterised_pept_Zn_put"/>
</dbReference>
<dbReference type="Proteomes" id="UP000542210">
    <property type="component" value="Unassembled WGS sequence"/>
</dbReference>
<accession>A0A7W7DD24</accession>
<evidence type="ECO:0000256" key="3">
    <source>
        <dbReference type="ARBA" id="ARBA00022989"/>
    </source>
</evidence>